<dbReference type="InterPro" id="IPR024633">
    <property type="entry name" value="DnaA_N_dom"/>
</dbReference>
<dbReference type="Pfam" id="PF11638">
    <property type="entry name" value="DnaA_N"/>
    <property type="match status" value="1"/>
</dbReference>
<evidence type="ECO:0000313" key="2">
    <source>
        <dbReference type="EMBL" id="MBR8669425.1"/>
    </source>
</evidence>
<evidence type="ECO:0000259" key="1">
    <source>
        <dbReference type="Pfam" id="PF11638"/>
    </source>
</evidence>
<dbReference type="AlphaFoldDB" id="A0A941GGZ8"/>
<dbReference type="Gene3D" id="3.30.300.180">
    <property type="match status" value="1"/>
</dbReference>
<accession>A0A941GGZ8</accession>
<organism evidence="2">
    <name type="scientific">Niallia circulans</name>
    <name type="common">Bacillus circulans</name>
    <dbReference type="NCBI Taxonomy" id="1397"/>
    <lineage>
        <taxon>Bacteria</taxon>
        <taxon>Bacillati</taxon>
        <taxon>Bacillota</taxon>
        <taxon>Bacilli</taxon>
        <taxon>Bacillales</taxon>
        <taxon>Bacillaceae</taxon>
        <taxon>Niallia</taxon>
    </lineage>
</organism>
<gene>
    <name evidence="2" type="ORF">KD144_07700</name>
</gene>
<sequence length="87" mass="10306">MTQDEKLLLAVVLESAQANISKPSFDTWFKDILIKVQNNILTIYAPNEFAMDWLEERYKDNIVEWVNKTGSWITDINFSHYECYKQV</sequence>
<protein>
    <recommendedName>
        <fullName evidence="1">DnaA N-terminal domain-containing protein</fullName>
    </recommendedName>
</protein>
<dbReference type="EMBL" id="JAGTPX010000006">
    <property type="protein sequence ID" value="MBR8669425.1"/>
    <property type="molecule type" value="Genomic_DNA"/>
</dbReference>
<comment type="caution">
    <text evidence="2">The sequence shown here is derived from an EMBL/GenBank/DDBJ whole genome shotgun (WGS) entry which is preliminary data.</text>
</comment>
<dbReference type="InterPro" id="IPR038454">
    <property type="entry name" value="DnaA_N_sf"/>
</dbReference>
<reference evidence="2" key="1">
    <citation type="submission" date="2021-04" db="EMBL/GenBank/DDBJ databases">
        <title>Genomic analysis of electroactive and textile dye degrading Bacillus circulans strain: DC10 isolated from constructed wetland-microbial fuel cells treating textile dye wastewaters.</title>
        <authorList>
            <person name="Patel D.U."/>
            <person name="Desai C.R."/>
        </authorList>
    </citation>
    <scope>NUCLEOTIDE SEQUENCE</scope>
    <source>
        <strain evidence="2">DC10</strain>
    </source>
</reference>
<feature type="domain" description="DnaA N-terminal" evidence="1">
    <location>
        <begin position="12"/>
        <end position="67"/>
    </location>
</feature>
<name>A0A941GGZ8_NIACI</name>
<proteinExistence type="predicted"/>